<dbReference type="Proteomes" id="UP001281761">
    <property type="component" value="Unassembled WGS sequence"/>
</dbReference>
<accession>A0ABQ9WTE9</accession>
<comment type="caution">
    <text evidence="2">The sequence shown here is derived from an EMBL/GenBank/DDBJ whole genome shotgun (WGS) entry which is preliminary data.</text>
</comment>
<evidence type="ECO:0000313" key="3">
    <source>
        <dbReference type="Proteomes" id="UP001281761"/>
    </source>
</evidence>
<name>A0ABQ9WTE9_9EUKA</name>
<sequence length="259" mass="28669">MACGNTKKMMDVQAKPPSRRNVVGKRSEASDWLSVEEKLALPPSSPECCQNTIIRTFGSPLFLLPPCPIVKFQPTLDDALEAKALKFLKSVRIQTQSSADAFLSNFASFADESLTDFTHSIVVLISSSNLVITVAAMKMLDCLIWNSSAKALLALIKADLIPQVINTLNPLSLSFAEAVDFHTDLIHSIDTFVWLATPGGRTKLGLKDVHKQLAVQETVLKQVLGPSEKYIWHFCANHLCESTMTSHYPQKRTRLSRDQ</sequence>
<organism evidence="2 3">
    <name type="scientific">Blattamonas nauphoetae</name>
    <dbReference type="NCBI Taxonomy" id="2049346"/>
    <lineage>
        <taxon>Eukaryota</taxon>
        <taxon>Metamonada</taxon>
        <taxon>Preaxostyla</taxon>
        <taxon>Oxymonadida</taxon>
        <taxon>Blattamonas</taxon>
    </lineage>
</organism>
<evidence type="ECO:0000313" key="2">
    <source>
        <dbReference type="EMBL" id="KAK2942788.1"/>
    </source>
</evidence>
<evidence type="ECO:0000256" key="1">
    <source>
        <dbReference type="SAM" id="MobiDB-lite"/>
    </source>
</evidence>
<feature type="region of interest" description="Disordered" evidence="1">
    <location>
        <begin position="1"/>
        <end position="20"/>
    </location>
</feature>
<proteinExistence type="predicted"/>
<gene>
    <name evidence="2" type="ORF">BLNAU_22306</name>
</gene>
<reference evidence="2 3" key="1">
    <citation type="journal article" date="2022" name="bioRxiv">
        <title>Genomics of Preaxostyla Flagellates Illuminates Evolutionary Transitions and the Path Towards Mitochondrial Loss.</title>
        <authorList>
            <person name="Novak L.V.F."/>
            <person name="Treitli S.C."/>
            <person name="Pyrih J."/>
            <person name="Halakuc P."/>
            <person name="Pipaliya S.V."/>
            <person name="Vacek V."/>
            <person name="Brzon O."/>
            <person name="Soukal P."/>
            <person name="Eme L."/>
            <person name="Dacks J.B."/>
            <person name="Karnkowska A."/>
            <person name="Elias M."/>
            <person name="Hampl V."/>
        </authorList>
    </citation>
    <scope>NUCLEOTIDE SEQUENCE [LARGE SCALE GENOMIC DNA]</scope>
    <source>
        <strain evidence="2">NAU3</strain>
        <tissue evidence="2">Gut</tissue>
    </source>
</reference>
<dbReference type="EMBL" id="JARBJD010000383">
    <property type="protein sequence ID" value="KAK2942788.1"/>
    <property type="molecule type" value="Genomic_DNA"/>
</dbReference>
<keyword evidence="3" id="KW-1185">Reference proteome</keyword>
<protein>
    <submittedName>
        <fullName evidence="2">Uncharacterized protein</fullName>
    </submittedName>
</protein>